<keyword evidence="7 13" id="KW-0812">Transmembrane</keyword>
<dbReference type="PRINTS" id="PR00344">
    <property type="entry name" value="BCTRLSENSOR"/>
</dbReference>
<dbReference type="PROSITE" id="PS50109">
    <property type="entry name" value="HIS_KIN"/>
    <property type="match status" value="1"/>
</dbReference>
<dbReference type="GO" id="GO:0016036">
    <property type="term" value="P:cellular response to phosphate starvation"/>
    <property type="evidence" value="ECO:0007669"/>
    <property type="project" value="TreeGrafter"/>
</dbReference>
<dbReference type="SUPFAM" id="SSF47384">
    <property type="entry name" value="Homodimeric domain of signal transducing histidine kinase"/>
    <property type="match status" value="1"/>
</dbReference>
<dbReference type="RefSeq" id="WP_204907890.1">
    <property type="nucleotide sequence ID" value="NZ_JACJLV010000003.1"/>
</dbReference>
<dbReference type="InterPro" id="IPR003661">
    <property type="entry name" value="HisK_dim/P_dom"/>
</dbReference>
<sequence length="380" mass="41780">MDTGKRKRIALAAGLFFLTLLAGLFLTERAARQEYENTARQMAALTRQAPEEEAVFAGILTGKIVEDSEDAVKAGTELLEKYGYGLKDSSGTGALPGMAGGMALILAAGLAACAGLAWHSMRLKREARERADYLEEKLKEETVRNQKMEAELRREEQETKSLITDISHQLKTPVASLKMSYEIEDSTELSAEETEEFRRKEREDVERLEHLLQAFTQMSKLETGMIRLKPEKAGVKATLARAVAGAYAKAVDKKISIETEEFTDVAVVHDPGWTAEAIGNVLDNGVKYAPAGTCISIRVSELVSYVMIEVEDEGPGIPAEEQPRIFQRFYRGKAEAVRKAEGSGVGLYLTRRILEEQGGTVCVKNGRTGGSKFVITLPKE</sequence>
<dbReference type="Pfam" id="PF00512">
    <property type="entry name" value="HisKA"/>
    <property type="match status" value="1"/>
</dbReference>
<dbReference type="GO" id="GO:0005886">
    <property type="term" value="C:plasma membrane"/>
    <property type="evidence" value="ECO:0007669"/>
    <property type="project" value="UniProtKB-SubCell"/>
</dbReference>
<keyword evidence="10" id="KW-0902">Two-component regulatory system</keyword>
<name>A0A938X108_9CLOT</name>
<dbReference type="AlphaFoldDB" id="A0A938X108"/>
<evidence type="ECO:0000256" key="13">
    <source>
        <dbReference type="SAM" id="Phobius"/>
    </source>
</evidence>
<dbReference type="CDD" id="cd00075">
    <property type="entry name" value="HATPase"/>
    <property type="match status" value="1"/>
</dbReference>
<evidence type="ECO:0000313" key="16">
    <source>
        <dbReference type="Proteomes" id="UP000713880"/>
    </source>
</evidence>
<comment type="catalytic activity">
    <reaction evidence="1">
        <text>ATP + protein L-histidine = ADP + protein N-phospho-L-histidine.</text>
        <dbReference type="EC" id="2.7.13.3"/>
    </reaction>
</comment>
<evidence type="ECO:0000256" key="9">
    <source>
        <dbReference type="ARBA" id="ARBA00022989"/>
    </source>
</evidence>
<feature type="transmembrane region" description="Helical" evidence="13">
    <location>
        <begin position="94"/>
        <end position="118"/>
    </location>
</feature>
<dbReference type="SMART" id="SM00387">
    <property type="entry name" value="HATPase_c"/>
    <property type="match status" value="1"/>
</dbReference>
<dbReference type="Proteomes" id="UP000713880">
    <property type="component" value="Unassembled WGS sequence"/>
</dbReference>
<evidence type="ECO:0000256" key="11">
    <source>
        <dbReference type="ARBA" id="ARBA00023136"/>
    </source>
</evidence>
<evidence type="ECO:0000256" key="8">
    <source>
        <dbReference type="ARBA" id="ARBA00022777"/>
    </source>
</evidence>
<feature type="coiled-coil region" evidence="12">
    <location>
        <begin position="124"/>
        <end position="165"/>
    </location>
</feature>
<keyword evidence="9 13" id="KW-1133">Transmembrane helix</keyword>
<dbReference type="InterPro" id="IPR004358">
    <property type="entry name" value="Sig_transdc_His_kin-like_C"/>
</dbReference>
<feature type="coiled-coil region" evidence="12">
    <location>
        <begin position="191"/>
        <end position="218"/>
    </location>
</feature>
<evidence type="ECO:0000256" key="7">
    <source>
        <dbReference type="ARBA" id="ARBA00022692"/>
    </source>
</evidence>
<keyword evidence="12" id="KW-0175">Coiled coil</keyword>
<feature type="domain" description="Histidine kinase" evidence="14">
    <location>
        <begin position="165"/>
        <end position="380"/>
    </location>
</feature>
<dbReference type="Pfam" id="PF02518">
    <property type="entry name" value="HATPase_c"/>
    <property type="match status" value="1"/>
</dbReference>
<dbReference type="Gene3D" id="1.10.287.130">
    <property type="match status" value="1"/>
</dbReference>
<dbReference type="InterPro" id="IPR050351">
    <property type="entry name" value="BphY/WalK/GraS-like"/>
</dbReference>
<evidence type="ECO:0000256" key="4">
    <source>
        <dbReference type="ARBA" id="ARBA00022475"/>
    </source>
</evidence>
<keyword evidence="5" id="KW-0597">Phosphoprotein</keyword>
<dbReference type="InterPro" id="IPR005467">
    <property type="entry name" value="His_kinase_dom"/>
</dbReference>
<dbReference type="InterPro" id="IPR036890">
    <property type="entry name" value="HATPase_C_sf"/>
</dbReference>
<accession>A0A938X108</accession>
<evidence type="ECO:0000259" key="14">
    <source>
        <dbReference type="PROSITE" id="PS50109"/>
    </source>
</evidence>
<dbReference type="InterPro" id="IPR036097">
    <property type="entry name" value="HisK_dim/P_sf"/>
</dbReference>
<gene>
    <name evidence="15" type="ORF">H6A13_01755</name>
</gene>
<evidence type="ECO:0000256" key="1">
    <source>
        <dbReference type="ARBA" id="ARBA00000085"/>
    </source>
</evidence>
<dbReference type="GO" id="GO:0000155">
    <property type="term" value="F:phosphorelay sensor kinase activity"/>
    <property type="evidence" value="ECO:0007669"/>
    <property type="project" value="InterPro"/>
</dbReference>
<evidence type="ECO:0000256" key="3">
    <source>
        <dbReference type="ARBA" id="ARBA00012438"/>
    </source>
</evidence>
<comment type="subcellular location">
    <subcellularLocation>
        <location evidence="2">Cell membrane</location>
        <topology evidence="2">Multi-pass membrane protein</topology>
    </subcellularLocation>
</comment>
<evidence type="ECO:0000313" key="15">
    <source>
        <dbReference type="EMBL" id="MBM6825831.1"/>
    </source>
</evidence>
<protein>
    <recommendedName>
        <fullName evidence="3">histidine kinase</fullName>
        <ecNumber evidence="3">2.7.13.3</ecNumber>
    </recommendedName>
</protein>
<dbReference type="PANTHER" id="PTHR45453:SF2">
    <property type="entry name" value="HISTIDINE KINASE"/>
    <property type="match status" value="1"/>
</dbReference>
<evidence type="ECO:0000256" key="10">
    <source>
        <dbReference type="ARBA" id="ARBA00023012"/>
    </source>
</evidence>
<keyword evidence="4" id="KW-1003">Cell membrane</keyword>
<reference evidence="15" key="1">
    <citation type="submission" date="2020-08" db="EMBL/GenBank/DDBJ databases">
        <authorList>
            <person name="Cejkova D."/>
            <person name="Kubasova T."/>
            <person name="Jahodarova E."/>
            <person name="Rychlik I."/>
        </authorList>
    </citation>
    <scope>NUCLEOTIDE SEQUENCE</scope>
    <source>
        <strain evidence="15">An420c</strain>
    </source>
</reference>
<dbReference type="EC" id="2.7.13.3" evidence="3"/>
<keyword evidence="8 15" id="KW-0418">Kinase</keyword>
<evidence type="ECO:0000256" key="2">
    <source>
        <dbReference type="ARBA" id="ARBA00004651"/>
    </source>
</evidence>
<dbReference type="SUPFAM" id="SSF55874">
    <property type="entry name" value="ATPase domain of HSP90 chaperone/DNA topoisomerase II/histidine kinase"/>
    <property type="match status" value="1"/>
</dbReference>
<dbReference type="Gene3D" id="3.30.565.10">
    <property type="entry name" value="Histidine kinase-like ATPase, C-terminal domain"/>
    <property type="match status" value="1"/>
</dbReference>
<dbReference type="EMBL" id="JACJLV010000003">
    <property type="protein sequence ID" value="MBM6825831.1"/>
    <property type="molecule type" value="Genomic_DNA"/>
</dbReference>
<keyword evidence="16" id="KW-1185">Reference proteome</keyword>
<evidence type="ECO:0000256" key="6">
    <source>
        <dbReference type="ARBA" id="ARBA00022679"/>
    </source>
</evidence>
<dbReference type="SMART" id="SM00388">
    <property type="entry name" value="HisKA"/>
    <property type="match status" value="1"/>
</dbReference>
<evidence type="ECO:0000256" key="12">
    <source>
        <dbReference type="SAM" id="Coils"/>
    </source>
</evidence>
<keyword evidence="6" id="KW-0808">Transferase</keyword>
<evidence type="ECO:0000256" key="5">
    <source>
        <dbReference type="ARBA" id="ARBA00022553"/>
    </source>
</evidence>
<dbReference type="GO" id="GO:0004721">
    <property type="term" value="F:phosphoprotein phosphatase activity"/>
    <property type="evidence" value="ECO:0007669"/>
    <property type="project" value="TreeGrafter"/>
</dbReference>
<organism evidence="15 16">
    <name type="scientific">Mordavella massiliensis</name>
    <dbReference type="NCBI Taxonomy" id="1871024"/>
    <lineage>
        <taxon>Bacteria</taxon>
        <taxon>Bacillati</taxon>
        <taxon>Bacillota</taxon>
        <taxon>Clostridia</taxon>
        <taxon>Eubacteriales</taxon>
        <taxon>Clostridiaceae</taxon>
        <taxon>Mordavella</taxon>
    </lineage>
</organism>
<keyword evidence="11 13" id="KW-0472">Membrane</keyword>
<dbReference type="PANTHER" id="PTHR45453">
    <property type="entry name" value="PHOSPHATE REGULON SENSOR PROTEIN PHOR"/>
    <property type="match status" value="1"/>
</dbReference>
<reference evidence="15" key="2">
    <citation type="journal article" date="2021" name="Sci. Rep.">
        <title>The distribution of antibiotic resistance genes in chicken gut microbiota commensals.</title>
        <authorList>
            <person name="Juricova H."/>
            <person name="Matiasovicova J."/>
            <person name="Kubasova T."/>
            <person name="Cejkova D."/>
            <person name="Rychlik I."/>
        </authorList>
    </citation>
    <scope>NUCLEOTIDE SEQUENCE</scope>
    <source>
        <strain evidence="15">An420c</strain>
    </source>
</reference>
<dbReference type="InterPro" id="IPR003594">
    <property type="entry name" value="HATPase_dom"/>
</dbReference>
<dbReference type="CDD" id="cd00082">
    <property type="entry name" value="HisKA"/>
    <property type="match status" value="1"/>
</dbReference>
<comment type="caution">
    <text evidence="15">The sequence shown here is derived from an EMBL/GenBank/DDBJ whole genome shotgun (WGS) entry which is preliminary data.</text>
</comment>
<proteinExistence type="predicted"/>